<dbReference type="InterPro" id="IPR036291">
    <property type="entry name" value="NAD(P)-bd_dom_sf"/>
</dbReference>
<dbReference type="HOGENOM" id="CLU_010194_1_0_1"/>
<dbReference type="PANTHER" id="PTHR42820:SF1">
    <property type="entry name" value="SHORT-CHAIN DEHYDROGENASE_REDUCTASE FAMILY PROTEIN"/>
    <property type="match status" value="1"/>
</dbReference>
<dbReference type="Proteomes" id="UP000054321">
    <property type="component" value="Unassembled WGS sequence"/>
</dbReference>
<name>A0A0C3CP12_OIDMZ</name>
<dbReference type="NCBIfam" id="NF005559">
    <property type="entry name" value="PRK07231.1"/>
    <property type="match status" value="1"/>
</dbReference>
<accession>A0A0C3CP12</accession>
<dbReference type="GO" id="GO:0009688">
    <property type="term" value="P:abscisic acid biosynthetic process"/>
    <property type="evidence" value="ECO:0007669"/>
    <property type="project" value="UniProtKB-ARBA"/>
</dbReference>
<evidence type="ECO:0000313" key="2">
    <source>
        <dbReference type="EMBL" id="KIN00734.1"/>
    </source>
</evidence>
<dbReference type="STRING" id="913774.A0A0C3CP12"/>
<keyword evidence="3" id="KW-1185">Reference proteome</keyword>
<protein>
    <submittedName>
        <fullName evidence="2">Uncharacterized protein</fullName>
    </submittedName>
</protein>
<dbReference type="SUPFAM" id="SSF51735">
    <property type="entry name" value="NAD(P)-binding Rossmann-fold domains"/>
    <property type="match status" value="1"/>
</dbReference>
<dbReference type="PROSITE" id="PS00061">
    <property type="entry name" value="ADH_SHORT"/>
    <property type="match status" value="1"/>
</dbReference>
<dbReference type="InterPro" id="IPR002347">
    <property type="entry name" value="SDR_fam"/>
</dbReference>
<dbReference type="OrthoDB" id="498125at2759"/>
<dbReference type="AlphaFoldDB" id="A0A0C3CP12"/>
<dbReference type="Gene3D" id="3.40.50.720">
    <property type="entry name" value="NAD(P)-binding Rossmann-like Domain"/>
    <property type="match status" value="1"/>
</dbReference>
<dbReference type="InterPro" id="IPR020904">
    <property type="entry name" value="Sc_DH/Rdtase_CS"/>
</dbReference>
<reference evidence="2 3" key="1">
    <citation type="submission" date="2014-04" db="EMBL/GenBank/DDBJ databases">
        <authorList>
            <consortium name="DOE Joint Genome Institute"/>
            <person name="Kuo A."/>
            <person name="Martino E."/>
            <person name="Perotto S."/>
            <person name="Kohler A."/>
            <person name="Nagy L.G."/>
            <person name="Floudas D."/>
            <person name="Copeland A."/>
            <person name="Barry K.W."/>
            <person name="Cichocki N."/>
            <person name="Veneault-Fourrey C."/>
            <person name="LaButti K."/>
            <person name="Lindquist E.A."/>
            <person name="Lipzen A."/>
            <person name="Lundell T."/>
            <person name="Morin E."/>
            <person name="Murat C."/>
            <person name="Sun H."/>
            <person name="Tunlid A."/>
            <person name="Henrissat B."/>
            <person name="Grigoriev I.V."/>
            <person name="Hibbett D.S."/>
            <person name="Martin F."/>
            <person name="Nordberg H.P."/>
            <person name="Cantor M.N."/>
            <person name="Hua S.X."/>
        </authorList>
    </citation>
    <scope>NUCLEOTIDE SEQUENCE [LARGE SCALE GENOMIC DNA]</scope>
    <source>
        <strain evidence="2 3">Zn</strain>
    </source>
</reference>
<dbReference type="InParanoid" id="A0A0C3CP12"/>
<evidence type="ECO:0000313" key="3">
    <source>
        <dbReference type="Proteomes" id="UP000054321"/>
    </source>
</evidence>
<dbReference type="PRINTS" id="PR00080">
    <property type="entry name" value="SDRFAMILY"/>
</dbReference>
<proteinExistence type="predicted"/>
<dbReference type="CDD" id="cd05233">
    <property type="entry name" value="SDR_c"/>
    <property type="match status" value="1"/>
</dbReference>
<dbReference type="PANTHER" id="PTHR42820">
    <property type="entry name" value="SHORT-CHAIN DEHYDROGENASE REDUCTASE"/>
    <property type="match status" value="1"/>
</dbReference>
<gene>
    <name evidence="2" type="ORF">OIDMADRAFT_29808</name>
</gene>
<sequence>MPRLENKIAIVTGAASGIGRAVAQVFHSEGAKVICADIREQPPAIAGQGVEVATHDWINQRGGTAEFFKVDVTKAADLEALVAHAVKNFGRLDIMINNAGVSIESTNPKNIWEFPQDAWDKDFAVNATGVMLGCKYASAQMIKQEPSASGDRGWIVNTASVHGLVGMSGIAGYCSSKHAVMGLTKAAAHDCAPYRVHVNAICPGITETPFLPPLPEEIRSVLLQRHPFRGFGKPDDIAKAVLFLASEDNTWITGIGLQIDGGALSM</sequence>
<dbReference type="FunFam" id="3.40.50.720:FF:000084">
    <property type="entry name" value="Short-chain dehydrogenase reductase"/>
    <property type="match status" value="1"/>
</dbReference>
<reference evidence="3" key="2">
    <citation type="submission" date="2015-01" db="EMBL/GenBank/DDBJ databases">
        <title>Evolutionary Origins and Diversification of the Mycorrhizal Mutualists.</title>
        <authorList>
            <consortium name="DOE Joint Genome Institute"/>
            <consortium name="Mycorrhizal Genomics Consortium"/>
            <person name="Kohler A."/>
            <person name="Kuo A."/>
            <person name="Nagy L.G."/>
            <person name="Floudas D."/>
            <person name="Copeland A."/>
            <person name="Barry K.W."/>
            <person name="Cichocki N."/>
            <person name="Veneault-Fourrey C."/>
            <person name="LaButti K."/>
            <person name="Lindquist E.A."/>
            <person name="Lipzen A."/>
            <person name="Lundell T."/>
            <person name="Morin E."/>
            <person name="Murat C."/>
            <person name="Riley R."/>
            <person name="Ohm R."/>
            <person name="Sun H."/>
            <person name="Tunlid A."/>
            <person name="Henrissat B."/>
            <person name="Grigoriev I.V."/>
            <person name="Hibbett D.S."/>
            <person name="Martin F."/>
        </authorList>
    </citation>
    <scope>NUCLEOTIDE SEQUENCE [LARGE SCALE GENOMIC DNA]</scope>
    <source>
        <strain evidence="3">Zn</strain>
    </source>
</reference>
<keyword evidence="1" id="KW-0521">NADP</keyword>
<organism evidence="2 3">
    <name type="scientific">Oidiodendron maius (strain Zn)</name>
    <dbReference type="NCBI Taxonomy" id="913774"/>
    <lineage>
        <taxon>Eukaryota</taxon>
        <taxon>Fungi</taxon>
        <taxon>Dikarya</taxon>
        <taxon>Ascomycota</taxon>
        <taxon>Pezizomycotina</taxon>
        <taxon>Leotiomycetes</taxon>
        <taxon>Leotiomycetes incertae sedis</taxon>
        <taxon>Myxotrichaceae</taxon>
        <taxon>Oidiodendron</taxon>
    </lineage>
</organism>
<dbReference type="Pfam" id="PF13561">
    <property type="entry name" value="adh_short_C2"/>
    <property type="match status" value="1"/>
</dbReference>
<dbReference type="PRINTS" id="PR00081">
    <property type="entry name" value="GDHRDH"/>
</dbReference>
<evidence type="ECO:0000256" key="1">
    <source>
        <dbReference type="ARBA" id="ARBA00022857"/>
    </source>
</evidence>
<dbReference type="EMBL" id="KN832877">
    <property type="protein sequence ID" value="KIN00734.1"/>
    <property type="molecule type" value="Genomic_DNA"/>
</dbReference>